<organism evidence="2 3">
    <name type="scientific">Pleurodeles waltl</name>
    <name type="common">Iberian ribbed newt</name>
    <dbReference type="NCBI Taxonomy" id="8319"/>
    <lineage>
        <taxon>Eukaryota</taxon>
        <taxon>Metazoa</taxon>
        <taxon>Chordata</taxon>
        <taxon>Craniata</taxon>
        <taxon>Vertebrata</taxon>
        <taxon>Euteleostomi</taxon>
        <taxon>Amphibia</taxon>
        <taxon>Batrachia</taxon>
        <taxon>Caudata</taxon>
        <taxon>Salamandroidea</taxon>
        <taxon>Salamandridae</taxon>
        <taxon>Pleurodelinae</taxon>
        <taxon>Pleurodeles</taxon>
    </lineage>
</organism>
<dbReference type="EMBL" id="JANPWB010000006">
    <property type="protein sequence ID" value="KAJ1179953.1"/>
    <property type="molecule type" value="Genomic_DNA"/>
</dbReference>
<proteinExistence type="predicted"/>
<comment type="caution">
    <text evidence="2">The sequence shown here is derived from an EMBL/GenBank/DDBJ whole genome shotgun (WGS) entry which is preliminary data.</text>
</comment>
<feature type="region of interest" description="Disordered" evidence="1">
    <location>
        <begin position="35"/>
        <end position="57"/>
    </location>
</feature>
<name>A0AAV7TU11_PLEWA</name>
<feature type="region of interest" description="Disordered" evidence="1">
    <location>
        <begin position="1"/>
        <end position="22"/>
    </location>
</feature>
<feature type="compositionally biased region" description="Basic and acidic residues" evidence="1">
    <location>
        <begin position="37"/>
        <end position="50"/>
    </location>
</feature>
<protein>
    <submittedName>
        <fullName evidence="2">Uncharacterized protein</fullName>
    </submittedName>
</protein>
<dbReference type="Proteomes" id="UP001066276">
    <property type="component" value="Chromosome 3_2"/>
</dbReference>
<evidence type="ECO:0000313" key="2">
    <source>
        <dbReference type="EMBL" id="KAJ1179953.1"/>
    </source>
</evidence>
<evidence type="ECO:0000256" key="1">
    <source>
        <dbReference type="SAM" id="MobiDB-lite"/>
    </source>
</evidence>
<keyword evidence="3" id="KW-1185">Reference proteome</keyword>
<gene>
    <name evidence="2" type="ORF">NDU88_005181</name>
</gene>
<dbReference type="AlphaFoldDB" id="A0AAV7TU11"/>
<sequence>MGASPGRDTGHQEKAAVGAPTWPLLQRTSALRLSEGWGDHRSDANRRGENLDPLQAGMVRETRESRLLGPHRQYCCVLEGLGHS</sequence>
<reference evidence="2" key="1">
    <citation type="journal article" date="2022" name="bioRxiv">
        <title>Sequencing and chromosome-scale assembly of the giantPleurodeles waltlgenome.</title>
        <authorList>
            <person name="Brown T."/>
            <person name="Elewa A."/>
            <person name="Iarovenko S."/>
            <person name="Subramanian E."/>
            <person name="Araus A.J."/>
            <person name="Petzold A."/>
            <person name="Susuki M."/>
            <person name="Suzuki K.-i.T."/>
            <person name="Hayashi T."/>
            <person name="Toyoda A."/>
            <person name="Oliveira C."/>
            <person name="Osipova E."/>
            <person name="Leigh N.D."/>
            <person name="Simon A."/>
            <person name="Yun M.H."/>
        </authorList>
    </citation>
    <scope>NUCLEOTIDE SEQUENCE</scope>
    <source>
        <strain evidence="2">20211129_DDA</strain>
        <tissue evidence="2">Liver</tissue>
    </source>
</reference>
<evidence type="ECO:0000313" key="3">
    <source>
        <dbReference type="Proteomes" id="UP001066276"/>
    </source>
</evidence>
<accession>A0AAV7TU11</accession>